<dbReference type="EMBL" id="CP039291">
    <property type="protein sequence ID" value="QCB94522.1"/>
    <property type="molecule type" value="Genomic_DNA"/>
</dbReference>
<proteinExistence type="predicted"/>
<keyword evidence="2" id="KW-1185">Reference proteome</keyword>
<reference evidence="1 2" key="1">
    <citation type="submission" date="2019-04" db="EMBL/GenBank/DDBJ databases">
        <title>Isolation and identification of Cellulomonas shaoxiangyii sp. Nov. isolated from feces of the Tibetan antelopes (Pantholops hodgsonii) in the Qinghai-Tibet plateau of China.</title>
        <authorList>
            <person name="Tian Z."/>
        </authorList>
    </citation>
    <scope>NUCLEOTIDE SEQUENCE [LARGE SCALE GENOMIC DNA]</scope>
    <source>
        <strain evidence="1 2">Z28</strain>
    </source>
</reference>
<dbReference type="InterPro" id="IPR019587">
    <property type="entry name" value="Polyketide_cyclase/dehydratase"/>
</dbReference>
<evidence type="ECO:0000313" key="1">
    <source>
        <dbReference type="EMBL" id="QCB94522.1"/>
    </source>
</evidence>
<name>A0A4P7SK17_9CELL</name>
<gene>
    <name evidence="1" type="ORF">E5225_14125</name>
</gene>
<dbReference type="Pfam" id="PF10604">
    <property type="entry name" value="Polyketide_cyc2"/>
    <property type="match status" value="1"/>
</dbReference>
<dbReference type="Gene3D" id="3.30.530.20">
    <property type="match status" value="1"/>
</dbReference>
<dbReference type="AlphaFoldDB" id="A0A4P7SK17"/>
<protein>
    <recommendedName>
        <fullName evidence="3">SRPBCC family protein</fullName>
    </recommendedName>
</protein>
<dbReference type="RefSeq" id="WP_135972463.1">
    <property type="nucleotide sequence ID" value="NZ_CP039291.1"/>
</dbReference>
<organism evidence="1 2">
    <name type="scientific">Cellulomonas shaoxiangyii</name>
    <dbReference type="NCBI Taxonomy" id="2566013"/>
    <lineage>
        <taxon>Bacteria</taxon>
        <taxon>Bacillati</taxon>
        <taxon>Actinomycetota</taxon>
        <taxon>Actinomycetes</taxon>
        <taxon>Micrococcales</taxon>
        <taxon>Cellulomonadaceae</taxon>
        <taxon>Cellulomonas</taxon>
    </lineage>
</organism>
<evidence type="ECO:0008006" key="3">
    <source>
        <dbReference type="Google" id="ProtNLM"/>
    </source>
</evidence>
<dbReference type="KEGG" id="celz:E5225_14125"/>
<sequence>MPTPTPLATGPAVPAGVTGARVTRRFPAPARTAFAALTDARNHARWVPQTRVRTDGPPRRGSVVEAVSGPFARFGAPGLPDRMTITRYERPGGEAAGAAPGVAVFAKHGPLLLGEATIRVEPVDDASCLVTWEERVPLAGPLPGALTSRLTAPALALMLRVVLARAARELAV</sequence>
<evidence type="ECO:0000313" key="2">
    <source>
        <dbReference type="Proteomes" id="UP000296469"/>
    </source>
</evidence>
<dbReference type="Proteomes" id="UP000296469">
    <property type="component" value="Chromosome"/>
</dbReference>
<accession>A0A4P7SK17</accession>
<dbReference type="OrthoDB" id="4823586at2"/>
<dbReference type="SUPFAM" id="SSF55961">
    <property type="entry name" value="Bet v1-like"/>
    <property type="match status" value="1"/>
</dbReference>
<dbReference type="InterPro" id="IPR023393">
    <property type="entry name" value="START-like_dom_sf"/>
</dbReference>